<dbReference type="Gene3D" id="3.30.465.10">
    <property type="match status" value="1"/>
</dbReference>
<feature type="domain" description="FAD-binding PCMH-type" evidence="4">
    <location>
        <begin position="7"/>
        <end position="183"/>
    </location>
</feature>
<reference evidence="5 6" key="1">
    <citation type="submission" date="2016-10" db="EMBL/GenBank/DDBJ databases">
        <title>Complete Genome Sequence of Peptococcaceae strain DCMF.</title>
        <authorList>
            <person name="Edwards R.J."/>
            <person name="Holland S.I."/>
            <person name="Deshpande N.P."/>
            <person name="Wong Y.K."/>
            <person name="Ertan H."/>
            <person name="Manefield M."/>
            <person name="Russell T.L."/>
            <person name="Lee M.J."/>
        </authorList>
    </citation>
    <scope>NUCLEOTIDE SEQUENCE [LARGE SCALE GENOMIC DNA]</scope>
    <source>
        <strain evidence="5 6">DCMF</strain>
    </source>
</reference>
<dbReference type="InterPro" id="IPR036683">
    <property type="entry name" value="CO_DH_flav_C_dom_sf"/>
</dbReference>
<dbReference type="SUPFAM" id="SSF55447">
    <property type="entry name" value="CO dehydrogenase flavoprotein C-terminal domain-like"/>
    <property type="match status" value="1"/>
</dbReference>
<dbReference type="Gene3D" id="3.30.390.50">
    <property type="entry name" value="CO dehydrogenase flavoprotein, C-terminal domain"/>
    <property type="match status" value="1"/>
</dbReference>
<keyword evidence="3" id="KW-0560">Oxidoreductase</keyword>
<evidence type="ECO:0000256" key="3">
    <source>
        <dbReference type="ARBA" id="ARBA00023002"/>
    </source>
</evidence>
<evidence type="ECO:0000256" key="1">
    <source>
        <dbReference type="ARBA" id="ARBA00022630"/>
    </source>
</evidence>
<dbReference type="InterPro" id="IPR016167">
    <property type="entry name" value="FAD-bd_PCMH_sub1"/>
</dbReference>
<dbReference type="SMART" id="SM01092">
    <property type="entry name" value="CO_deh_flav_C"/>
    <property type="match status" value="1"/>
</dbReference>
<dbReference type="InterPro" id="IPR005107">
    <property type="entry name" value="CO_DH_flav_C"/>
</dbReference>
<evidence type="ECO:0000313" key="5">
    <source>
        <dbReference type="EMBL" id="ATW24883.1"/>
    </source>
</evidence>
<dbReference type="SUPFAM" id="SSF56176">
    <property type="entry name" value="FAD-binding/transporter-associated domain-like"/>
    <property type="match status" value="1"/>
</dbReference>
<dbReference type="GO" id="GO:0071949">
    <property type="term" value="F:FAD binding"/>
    <property type="evidence" value="ECO:0007669"/>
    <property type="project" value="InterPro"/>
</dbReference>
<dbReference type="Pfam" id="PF03450">
    <property type="entry name" value="CO_deh_flav_C"/>
    <property type="match status" value="1"/>
</dbReference>
<name>A0A3G1KQY6_FORW1</name>
<dbReference type="InterPro" id="IPR036318">
    <property type="entry name" value="FAD-bd_PCMH-like_sf"/>
</dbReference>
<dbReference type="InterPro" id="IPR051312">
    <property type="entry name" value="Diverse_Substr_Oxidored"/>
</dbReference>
<accession>A0A3G1KQY6</accession>
<proteinExistence type="predicted"/>
<dbReference type="RefSeq" id="WP_148134118.1">
    <property type="nucleotide sequence ID" value="NZ_CP017634.1"/>
</dbReference>
<protein>
    <recommendedName>
        <fullName evidence="4">FAD-binding PCMH-type domain-containing protein</fullName>
    </recommendedName>
</protein>
<dbReference type="EMBL" id="CP017634">
    <property type="protein sequence ID" value="ATW24883.1"/>
    <property type="molecule type" value="Genomic_DNA"/>
</dbReference>
<organism evidence="5 6">
    <name type="scientific">Formimonas warabiya</name>
    <dbReference type="NCBI Taxonomy" id="1761012"/>
    <lineage>
        <taxon>Bacteria</taxon>
        <taxon>Bacillati</taxon>
        <taxon>Bacillota</taxon>
        <taxon>Clostridia</taxon>
        <taxon>Eubacteriales</taxon>
        <taxon>Peptococcaceae</taxon>
        <taxon>Candidatus Formimonas</taxon>
    </lineage>
</organism>
<keyword evidence="1" id="KW-0285">Flavoprotein</keyword>
<evidence type="ECO:0000313" key="6">
    <source>
        <dbReference type="Proteomes" id="UP000323521"/>
    </source>
</evidence>
<dbReference type="PANTHER" id="PTHR42659:SF2">
    <property type="entry name" value="XANTHINE DEHYDROGENASE SUBUNIT C-RELATED"/>
    <property type="match status" value="1"/>
</dbReference>
<dbReference type="PROSITE" id="PS51387">
    <property type="entry name" value="FAD_PCMH"/>
    <property type="match status" value="1"/>
</dbReference>
<keyword evidence="6" id="KW-1185">Reference proteome</keyword>
<dbReference type="InterPro" id="IPR016166">
    <property type="entry name" value="FAD-bd_PCMH"/>
</dbReference>
<evidence type="ECO:0000259" key="4">
    <source>
        <dbReference type="PROSITE" id="PS51387"/>
    </source>
</evidence>
<dbReference type="PANTHER" id="PTHR42659">
    <property type="entry name" value="XANTHINE DEHYDROGENASE SUBUNIT C-RELATED"/>
    <property type="match status" value="1"/>
</dbReference>
<dbReference type="Gene3D" id="3.30.43.10">
    <property type="entry name" value="Uridine Diphospho-n-acetylenolpyruvylglucosamine Reductase, domain 2"/>
    <property type="match status" value="1"/>
</dbReference>
<dbReference type="InterPro" id="IPR016169">
    <property type="entry name" value="FAD-bd_PCMH_sub2"/>
</dbReference>
<dbReference type="AlphaFoldDB" id="A0A3G1KQY6"/>
<evidence type="ECO:0000256" key="2">
    <source>
        <dbReference type="ARBA" id="ARBA00022827"/>
    </source>
</evidence>
<dbReference type="Pfam" id="PF00941">
    <property type="entry name" value="FAD_binding_5"/>
    <property type="match status" value="1"/>
</dbReference>
<dbReference type="OrthoDB" id="9789842at2"/>
<keyword evidence="2" id="KW-0274">FAD</keyword>
<dbReference type="InterPro" id="IPR002346">
    <property type="entry name" value="Mopterin_DH_FAD-bd"/>
</dbReference>
<dbReference type="GO" id="GO:0016491">
    <property type="term" value="F:oxidoreductase activity"/>
    <property type="evidence" value="ECO:0007669"/>
    <property type="project" value="UniProtKB-KW"/>
</dbReference>
<sequence length="299" mass="32358">MGENTRIMPREFDYLEPKTKTEALDFLKRYDHVKILAGGTDLIVKLKTGADIKVDHIMNIKEVAELNYVRGDKDLILIGACTPLSVIENDGQVKDKLPALAEAIKGMAAIAIRNMGTIGGNLGNSSPAGDTIPPLTVYGARLVLASRDTTREVPVHEFILSPGKNILAPDEMLVEIIIPVPGGETGAAFIKKTRVKADISKINTAVFLDRGGDEVKDCRIALGSVAPTVVRIPKAEALLKGKKITLGVIQEAARVVSEEIKPIDDNRSTAEYRKDISRVIVEDTIKTAWQRSGGVISND</sequence>
<dbReference type="KEGG" id="fwa:DCMF_08975"/>
<dbReference type="Proteomes" id="UP000323521">
    <property type="component" value="Chromosome"/>
</dbReference>
<gene>
    <name evidence="5" type="ORF">DCMF_08975</name>
</gene>